<dbReference type="InterPro" id="IPR004358">
    <property type="entry name" value="Sig_transdc_His_kin-like_C"/>
</dbReference>
<feature type="transmembrane region" description="Helical" evidence="12">
    <location>
        <begin position="6"/>
        <end position="27"/>
    </location>
</feature>
<dbReference type="GO" id="GO:0005886">
    <property type="term" value="C:plasma membrane"/>
    <property type="evidence" value="ECO:0007669"/>
    <property type="project" value="UniProtKB-SubCell"/>
</dbReference>
<keyword evidence="8 15" id="KW-0418">Kinase</keyword>
<dbReference type="NCBIfam" id="NF008312">
    <property type="entry name" value="PRK11100.1"/>
    <property type="match status" value="1"/>
</dbReference>
<dbReference type="Pfam" id="PF02518">
    <property type="entry name" value="HATPase_c"/>
    <property type="match status" value="1"/>
</dbReference>
<evidence type="ECO:0000256" key="12">
    <source>
        <dbReference type="SAM" id="Phobius"/>
    </source>
</evidence>
<comment type="catalytic activity">
    <reaction evidence="1">
        <text>ATP + protein L-histidine = ADP + protein N-phospho-L-histidine.</text>
        <dbReference type="EC" id="2.7.13.3"/>
    </reaction>
</comment>
<dbReference type="InterPro" id="IPR036097">
    <property type="entry name" value="HisK_dim/P_sf"/>
</dbReference>
<evidence type="ECO:0000256" key="7">
    <source>
        <dbReference type="ARBA" id="ARBA00022692"/>
    </source>
</evidence>
<protein>
    <recommendedName>
        <fullName evidence="3">histidine kinase</fullName>
        <ecNumber evidence="3">2.7.13.3</ecNumber>
    </recommendedName>
</protein>
<evidence type="ECO:0000256" key="10">
    <source>
        <dbReference type="ARBA" id="ARBA00023012"/>
    </source>
</evidence>
<dbReference type="EC" id="2.7.13.3" evidence="3"/>
<feature type="domain" description="HAMP" evidence="14">
    <location>
        <begin position="208"/>
        <end position="264"/>
    </location>
</feature>
<dbReference type="GO" id="GO:0000155">
    <property type="term" value="F:phosphorelay sensor kinase activity"/>
    <property type="evidence" value="ECO:0007669"/>
    <property type="project" value="InterPro"/>
</dbReference>
<comment type="subcellular location">
    <subcellularLocation>
        <location evidence="2">Cell membrane</location>
        <topology evidence="2">Multi-pass membrane protein</topology>
    </subcellularLocation>
</comment>
<evidence type="ECO:0000256" key="2">
    <source>
        <dbReference type="ARBA" id="ARBA00004651"/>
    </source>
</evidence>
<dbReference type="Gene3D" id="3.30.565.10">
    <property type="entry name" value="Histidine kinase-like ATPase, C-terminal domain"/>
    <property type="match status" value="1"/>
</dbReference>
<evidence type="ECO:0000256" key="9">
    <source>
        <dbReference type="ARBA" id="ARBA00022989"/>
    </source>
</evidence>
<evidence type="ECO:0000256" key="8">
    <source>
        <dbReference type="ARBA" id="ARBA00022777"/>
    </source>
</evidence>
<accession>A0A4R2MJI2</accession>
<dbReference type="Gene3D" id="3.30.450.20">
    <property type="entry name" value="PAS domain"/>
    <property type="match status" value="1"/>
</dbReference>
<dbReference type="InterPro" id="IPR003594">
    <property type="entry name" value="HATPase_dom"/>
</dbReference>
<dbReference type="Gene3D" id="6.10.340.10">
    <property type="match status" value="1"/>
</dbReference>
<dbReference type="PANTHER" id="PTHR45436">
    <property type="entry name" value="SENSOR HISTIDINE KINASE YKOH"/>
    <property type="match status" value="1"/>
</dbReference>
<dbReference type="RefSeq" id="WP_132644493.1">
    <property type="nucleotide sequence ID" value="NZ_CP181386.1"/>
</dbReference>
<feature type="transmembrane region" description="Helical" evidence="12">
    <location>
        <begin position="188"/>
        <end position="211"/>
    </location>
</feature>
<dbReference type="SUPFAM" id="SSF55874">
    <property type="entry name" value="ATPase domain of HSP90 chaperone/DNA topoisomerase II/histidine kinase"/>
    <property type="match status" value="1"/>
</dbReference>
<evidence type="ECO:0000256" key="4">
    <source>
        <dbReference type="ARBA" id="ARBA00022475"/>
    </source>
</evidence>
<dbReference type="SMART" id="SM00304">
    <property type="entry name" value="HAMP"/>
    <property type="match status" value="1"/>
</dbReference>
<reference evidence="15 16" key="1">
    <citation type="submission" date="2019-03" db="EMBL/GenBank/DDBJ databases">
        <title>Genomic Encyclopedia of Type Strains, Phase IV (KMG-IV): sequencing the most valuable type-strain genomes for metagenomic binning, comparative biology and taxonomic classification.</title>
        <authorList>
            <person name="Goeker M."/>
        </authorList>
    </citation>
    <scope>NUCLEOTIDE SEQUENCE [LARGE SCALE GENOMIC DNA]</scope>
    <source>
        <strain evidence="15 16">DSM 1709</strain>
    </source>
</reference>
<dbReference type="GeneID" id="99687095"/>
<evidence type="ECO:0000256" key="11">
    <source>
        <dbReference type="ARBA" id="ARBA00023136"/>
    </source>
</evidence>
<evidence type="ECO:0000256" key="1">
    <source>
        <dbReference type="ARBA" id="ARBA00000085"/>
    </source>
</evidence>
<evidence type="ECO:0000259" key="14">
    <source>
        <dbReference type="PROSITE" id="PS50885"/>
    </source>
</evidence>
<dbReference type="InterPro" id="IPR029151">
    <property type="entry name" value="Sensor-like_sf"/>
</dbReference>
<keyword evidence="6" id="KW-0808">Transferase</keyword>
<keyword evidence="4" id="KW-1003">Cell membrane</keyword>
<dbReference type="InterPro" id="IPR036890">
    <property type="entry name" value="HATPase_C_sf"/>
</dbReference>
<dbReference type="SUPFAM" id="SSF103190">
    <property type="entry name" value="Sensory domain-like"/>
    <property type="match status" value="1"/>
</dbReference>
<dbReference type="SMART" id="SM00388">
    <property type="entry name" value="HisKA"/>
    <property type="match status" value="1"/>
</dbReference>
<comment type="caution">
    <text evidence="15">The sequence shown here is derived from an EMBL/GenBank/DDBJ whole genome shotgun (WGS) entry which is preliminary data.</text>
</comment>
<dbReference type="InterPro" id="IPR050428">
    <property type="entry name" value="TCS_sensor_his_kinase"/>
</dbReference>
<dbReference type="PROSITE" id="PS50109">
    <property type="entry name" value="HIS_KIN"/>
    <property type="match status" value="1"/>
</dbReference>
<keyword evidence="9 12" id="KW-1133">Transmembrane helix</keyword>
<keyword evidence="11 12" id="KW-0472">Membrane</keyword>
<dbReference type="PRINTS" id="PR00344">
    <property type="entry name" value="BCTRLSENSOR"/>
</dbReference>
<evidence type="ECO:0000256" key="6">
    <source>
        <dbReference type="ARBA" id="ARBA00022679"/>
    </source>
</evidence>
<feature type="domain" description="Histidine kinase" evidence="13">
    <location>
        <begin position="271"/>
        <end position="471"/>
    </location>
</feature>
<sequence>MHIGLRLFFAFAAITGLAAFFVLRVFVTEIKPSVREVMEDVMVDSANLLAEVAAPELAALPAGGTLGDGPFAGAVREYAAREVDVKIWGLQKTTLDLRVVVTDVAGRVVFDSGTPPAVGQDYSRWRDVLLTLRGEYGARTTKSGPSDQSSVMHVAAPVRSGGRTVGVLVVAKPLASIMPFVERAEHKVLWAGVLLLGLSLAIGVVVTLWAVHAVRRLRAYAQAVGETAEGPRRTPPPPPALGGELGELAQAMDRMRQRLEGREQLEHQVRALTHELKTPLAGIRGAAELLHEDLPEADRRRFVQQVDAQARRLQAIVEQMLELSKLESLQALPTRAPVDLNALALEVAQAHGAGERLRLPAEPAVVMGDGERLRLALSNVLANAIAHAPAGTPLEVQVRHDGGTLEWSLRDHGPGVPDYALARLGERFFSTGEGRGSGLGLAIVRQVLWLHGGSVGFEPAAPGLRVVLRFP</sequence>
<dbReference type="InterPro" id="IPR003661">
    <property type="entry name" value="HisK_dim/P_dom"/>
</dbReference>
<dbReference type="SUPFAM" id="SSF47384">
    <property type="entry name" value="Homodimeric domain of signal transducing histidine kinase"/>
    <property type="match status" value="1"/>
</dbReference>
<proteinExistence type="predicted"/>
<dbReference type="InterPro" id="IPR005467">
    <property type="entry name" value="His_kinase_dom"/>
</dbReference>
<gene>
    <name evidence="15" type="ORF">EV684_101367</name>
</gene>
<dbReference type="Pfam" id="PF00512">
    <property type="entry name" value="HisKA"/>
    <property type="match status" value="1"/>
</dbReference>
<keyword evidence="7 12" id="KW-0812">Transmembrane</keyword>
<evidence type="ECO:0000256" key="3">
    <source>
        <dbReference type="ARBA" id="ARBA00012438"/>
    </source>
</evidence>
<dbReference type="Gene3D" id="1.10.287.130">
    <property type="match status" value="1"/>
</dbReference>
<name>A0A4R2MJI2_RUBGE</name>
<organism evidence="15 16">
    <name type="scientific">Rubrivivax gelatinosus</name>
    <name type="common">Rhodocyclus gelatinosus</name>
    <name type="synonym">Rhodopseudomonas gelatinosa</name>
    <dbReference type="NCBI Taxonomy" id="28068"/>
    <lineage>
        <taxon>Bacteria</taxon>
        <taxon>Pseudomonadati</taxon>
        <taxon>Pseudomonadota</taxon>
        <taxon>Betaproteobacteria</taxon>
        <taxon>Burkholderiales</taxon>
        <taxon>Sphaerotilaceae</taxon>
        <taxon>Rubrivivax</taxon>
    </lineage>
</organism>
<evidence type="ECO:0000256" key="5">
    <source>
        <dbReference type="ARBA" id="ARBA00022553"/>
    </source>
</evidence>
<evidence type="ECO:0000313" key="15">
    <source>
        <dbReference type="EMBL" id="TCP05495.1"/>
    </source>
</evidence>
<dbReference type="SMART" id="SM00387">
    <property type="entry name" value="HATPase_c"/>
    <property type="match status" value="1"/>
</dbReference>
<keyword evidence="10" id="KW-0902">Two-component regulatory system</keyword>
<dbReference type="CDD" id="cd00082">
    <property type="entry name" value="HisKA"/>
    <property type="match status" value="1"/>
</dbReference>
<dbReference type="OrthoDB" id="9806130at2"/>
<dbReference type="Pfam" id="PF00672">
    <property type="entry name" value="HAMP"/>
    <property type="match status" value="1"/>
</dbReference>
<dbReference type="CDD" id="cd00075">
    <property type="entry name" value="HATPase"/>
    <property type="match status" value="1"/>
</dbReference>
<dbReference type="Proteomes" id="UP000295106">
    <property type="component" value="Unassembled WGS sequence"/>
</dbReference>
<dbReference type="PANTHER" id="PTHR45436:SF10">
    <property type="entry name" value="HISTIDINE KINASE"/>
    <property type="match status" value="1"/>
</dbReference>
<evidence type="ECO:0000259" key="13">
    <source>
        <dbReference type="PROSITE" id="PS50109"/>
    </source>
</evidence>
<dbReference type="AlphaFoldDB" id="A0A4R2MJI2"/>
<evidence type="ECO:0000313" key="16">
    <source>
        <dbReference type="Proteomes" id="UP000295106"/>
    </source>
</evidence>
<keyword evidence="5" id="KW-0597">Phosphoprotein</keyword>
<dbReference type="InterPro" id="IPR003660">
    <property type="entry name" value="HAMP_dom"/>
</dbReference>
<dbReference type="EMBL" id="SLXD01000001">
    <property type="protein sequence ID" value="TCP05495.1"/>
    <property type="molecule type" value="Genomic_DNA"/>
</dbReference>
<dbReference type="PROSITE" id="PS50885">
    <property type="entry name" value="HAMP"/>
    <property type="match status" value="1"/>
</dbReference>